<evidence type="ECO:0000256" key="1">
    <source>
        <dbReference type="ARBA" id="ARBA00004651"/>
    </source>
</evidence>
<name>A0ABW0FZ42_9CAUL</name>
<evidence type="ECO:0000259" key="8">
    <source>
        <dbReference type="PROSITE" id="PS50893"/>
    </source>
</evidence>
<dbReference type="Pfam" id="PF00005">
    <property type="entry name" value="ABC_tran"/>
    <property type="match status" value="1"/>
</dbReference>
<dbReference type="PROSITE" id="PS50929">
    <property type="entry name" value="ABC_TM1F"/>
    <property type="match status" value="1"/>
</dbReference>
<dbReference type="EMBL" id="JBHSLF010000051">
    <property type="protein sequence ID" value="MFC5345578.1"/>
    <property type="molecule type" value="Genomic_DNA"/>
</dbReference>
<dbReference type="RefSeq" id="WP_374036657.1">
    <property type="nucleotide sequence ID" value="NZ_CP169082.1"/>
</dbReference>
<comment type="subcellular location">
    <subcellularLocation>
        <location evidence="1">Cell membrane</location>
        <topology evidence="1">Multi-pass membrane protein</topology>
    </subcellularLocation>
</comment>
<proteinExistence type="predicted"/>
<evidence type="ECO:0000313" key="10">
    <source>
        <dbReference type="EMBL" id="MFC5345578.1"/>
    </source>
</evidence>
<feature type="domain" description="ABC transmembrane type-1" evidence="9">
    <location>
        <begin position="64"/>
        <end position="308"/>
    </location>
</feature>
<feature type="transmembrane region" description="Helical" evidence="7">
    <location>
        <begin position="61"/>
        <end position="78"/>
    </location>
</feature>
<dbReference type="CDD" id="cd18584">
    <property type="entry name" value="ABC_6TM_AarD_CydD"/>
    <property type="match status" value="1"/>
</dbReference>
<dbReference type="PROSITE" id="PS00211">
    <property type="entry name" value="ABC_TRANSPORTER_1"/>
    <property type="match status" value="1"/>
</dbReference>
<accession>A0ABW0FZ42</accession>
<keyword evidence="3" id="KW-0547">Nucleotide-binding</keyword>
<organism evidence="10 11">
    <name type="scientific">Brevundimonas staleyi</name>
    <dbReference type="NCBI Taxonomy" id="74326"/>
    <lineage>
        <taxon>Bacteria</taxon>
        <taxon>Pseudomonadati</taxon>
        <taxon>Pseudomonadota</taxon>
        <taxon>Alphaproteobacteria</taxon>
        <taxon>Caulobacterales</taxon>
        <taxon>Caulobacteraceae</taxon>
        <taxon>Brevundimonas</taxon>
    </lineage>
</organism>
<dbReference type="InterPro" id="IPR039421">
    <property type="entry name" value="Type_1_exporter"/>
</dbReference>
<dbReference type="SUPFAM" id="SSF52540">
    <property type="entry name" value="P-loop containing nucleoside triphosphate hydrolases"/>
    <property type="match status" value="1"/>
</dbReference>
<keyword evidence="6 7" id="KW-0472">Membrane</keyword>
<comment type="caution">
    <text evidence="10">The sequence shown here is derived from an EMBL/GenBank/DDBJ whole genome shotgun (WGS) entry which is preliminary data.</text>
</comment>
<dbReference type="InterPro" id="IPR017871">
    <property type="entry name" value="ABC_transporter-like_CS"/>
</dbReference>
<evidence type="ECO:0000256" key="3">
    <source>
        <dbReference type="ARBA" id="ARBA00022741"/>
    </source>
</evidence>
<dbReference type="InterPro" id="IPR011527">
    <property type="entry name" value="ABC1_TM_dom"/>
</dbReference>
<gene>
    <name evidence="10" type="primary">cydD</name>
    <name evidence="10" type="ORF">ACFPIE_16805</name>
</gene>
<sequence>MSVAPLEPATPAAWLKTAGRPWRRLTTTAGLIVVADILPAIGFAAGLSLTVTHIERGLGAALPWLTLAVVSLILRGLIGQASVMIGVRLGRAVKVDIRGRLLADLFGRGDRSRDRLTALVEGVSALDAYFGRFASLRLAAAVSPLLIIAVAAVASPVSAGILVFTLFPFVVGMALAGTAAAGESRRQFQALERLSGLFVDRIRALPALLAFEAEDRTAKDITAASNDLERRTTKVMRIAFVSSGVLEFFSALAVALIAVYCGFNLLRLLPFPVPEQLDLARAFFVLALAPEVYAPIRRLAAAYHDRQAAEAAAPSLMTEDSEPKPALDLGPEAPAILFRDVAIAYGDAAPVMRDFTLDVRPGQVVALVGASGSGKSSLLHLLLGLAPLTDGEIEVGEARLSACDGFAGQIAWAGQHPLIVPGTLAENVALADRTASPERVTLACRVAGLTLDLDRRIDERGGGLSGGERRRLGLARAFLKPAPILLLDEPTANLDVEAEAAMLDAIRQAAEGRTTLIATHSPAVAALADRVVRL</sequence>
<keyword evidence="2 7" id="KW-0812">Transmembrane</keyword>
<dbReference type="PANTHER" id="PTHR24221">
    <property type="entry name" value="ATP-BINDING CASSETTE SUB-FAMILY B"/>
    <property type="match status" value="1"/>
</dbReference>
<dbReference type="InterPro" id="IPR003439">
    <property type="entry name" value="ABC_transporter-like_ATP-bd"/>
</dbReference>
<feature type="transmembrane region" description="Helical" evidence="7">
    <location>
        <begin position="136"/>
        <end position="155"/>
    </location>
</feature>
<feature type="transmembrane region" description="Helical" evidence="7">
    <location>
        <begin position="238"/>
        <end position="259"/>
    </location>
</feature>
<dbReference type="SUPFAM" id="SSF90123">
    <property type="entry name" value="ABC transporter transmembrane region"/>
    <property type="match status" value="1"/>
</dbReference>
<protein>
    <submittedName>
        <fullName evidence="10">Thiol reductant ABC exporter subunit CydD</fullName>
    </submittedName>
</protein>
<reference evidence="11" key="1">
    <citation type="journal article" date="2019" name="Int. J. Syst. Evol. Microbiol.">
        <title>The Global Catalogue of Microorganisms (GCM) 10K type strain sequencing project: providing services to taxonomists for standard genome sequencing and annotation.</title>
        <authorList>
            <consortium name="The Broad Institute Genomics Platform"/>
            <consortium name="The Broad Institute Genome Sequencing Center for Infectious Disease"/>
            <person name="Wu L."/>
            <person name="Ma J."/>
        </authorList>
    </citation>
    <scope>NUCLEOTIDE SEQUENCE [LARGE SCALE GENOMIC DNA]</scope>
    <source>
        <strain evidence="11">JCM 12125</strain>
    </source>
</reference>
<feature type="transmembrane region" description="Helical" evidence="7">
    <location>
        <begin position="161"/>
        <end position="181"/>
    </location>
</feature>
<keyword evidence="4" id="KW-0067">ATP-binding</keyword>
<dbReference type="InterPro" id="IPR036640">
    <property type="entry name" value="ABC1_TM_sf"/>
</dbReference>
<feature type="domain" description="ABC transporter" evidence="8">
    <location>
        <begin position="336"/>
        <end position="534"/>
    </location>
</feature>
<dbReference type="PANTHER" id="PTHR24221:SF654">
    <property type="entry name" value="ATP-BINDING CASSETTE SUB-FAMILY B MEMBER 6"/>
    <property type="match status" value="1"/>
</dbReference>
<dbReference type="Gene3D" id="1.20.1560.10">
    <property type="entry name" value="ABC transporter type 1, transmembrane domain"/>
    <property type="match status" value="1"/>
</dbReference>
<feature type="transmembrane region" description="Helical" evidence="7">
    <location>
        <begin position="29"/>
        <end position="49"/>
    </location>
</feature>
<evidence type="ECO:0000256" key="4">
    <source>
        <dbReference type="ARBA" id="ARBA00022840"/>
    </source>
</evidence>
<evidence type="ECO:0000256" key="5">
    <source>
        <dbReference type="ARBA" id="ARBA00022989"/>
    </source>
</evidence>
<dbReference type="CDD" id="cd03228">
    <property type="entry name" value="ABCC_MRP_Like"/>
    <property type="match status" value="1"/>
</dbReference>
<dbReference type="Pfam" id="PF00664">
    <property type="entry name" value="ABC_membrane"/>
    <property type="match status" value="1"/>
</dbReference>
<keyword evidence="11" id="KW-1185">Reference proteome</keyword>
<dbReference type="Gene3D" id="3.40.50.300">
    <property type="entry name" value="P-loop containing nucleotide triphosphate hydrolases"/>
    <property type="match status" value="1"/>
</dbReference>
<evidence type="ECO:0000313" key="11">
    <source>
        <dbReference type="Proteomes" id="UP001596152"/>
    </source>
</evidence>
<dbReference type="InterPro" id="IPR027417">
    <property type="entry name" value="P-loop_NTPase"/>
</dbReference>
<keyword evidence="5 7" id="KW-1133">Transmembrane helix</keyword>
<dbReference type="InterPro" id="IPR003593">
    <property type="entry name" value="AAA+_ATPase"/>
</dbReference>
<dbReference type="SMART" id="SM00382">
    <property type="entry name" value="AAA"/>
    <property type="match status" value="1"/>
</dbReference>
<evidence type="ECO:0000256" key="7">
    <source>
        <dbReference type="SAM" id="Phobius"/>
    </source>
</evidence>
<dbReference type="NCBIfam" id="TIGR02857">
    <property type="entry name" value="CydD"/>
    <property type="match status" value="1"/>
</dbReference>
<evidence type="ECO:0000256" key="6">
    <source>
        <dbReference type="ARBA" id="ARBA00023136"/>
    </source>
</evidence>
<evidence type="ECO:0000259" key="9">
    <source>
        <dbReference type="PROSITE" id="PS50929"/>
    </source>
</evidence>
<dbReference type="InterPro" id="IPR014216">
    <property type="entry name" value="ABC_transptr_CydD"/>
</dbReference>
<dbReference type="PROSITE" id="PS50893">
    <property type="entry name" value="ABC_TRANSPORTER_2"/>
    <property type="match status" value="1"/>
</dbReference>
<evidence type="ECO:0000256" key="2">
    <source>
        <dbReference type="ARBA" id="ARBA00022692"/>
    </source>
</evidence>
<dbReference type="Proteomes" id="UP001596152">
    <property type="component" value="Unassembled WGS sequence"/>
</dbReference>